<dbReference type="PRINTS" id="PR00458">
    <property type="entry name" value="PEROXIDASE"/>
</dbReference>
<keyword evidence="4 9" id="KW-0560">Oxidoreductase</keyword>
<feature type="binding site" description="axial binding residue" evidence="6">
    <location>
        <position position="149"/>
    </location>
    <ligand>
        <name>heme b</name>
        <dbReference type="ChEBI" id="CHEBI:60344"/>
    </ligand>
    <ligandPart>
        <name>Fe</name>
        <dbReference type="ChEBI" id="CHEBI:18248"/>
    </ligandPart>
</feature>
<dbReference type="GO" id="GO:0042744">
    <property type="term" value="P:hydrogen peroxide catabolic process"/>
    <property type="evidence" value="ECO:0007669"/>
    <property type="project" value="TreeGrafter"/>
</dbReference>
<accession>A0A4P9W7X6</accession>
<dbReference type="Proteomes" id="UP000269721">
    <property type="component" value="Unassembled WGS sequence"/>
</dbReference>
<evidence type="ECO:0000256" key="3">
    <source>
        <dbReference type="ARBA" id="ARBA00022617"/>
    </source>
</evidence>
<evidence type="ECO:0000256" key="6">
    <source>
        <dbReference type="PIRSR" id="PIRSR601621-2"/>
    </source>
</evidence>
<evidence type="ECO:0000256" key="2">
    <source>
        <dbReference type="ARBA" id="ARBA00022559"/>
    </source>
</evidence>
<dbReference type="GO" id="GO:0020037">
    <property type="term" value="F:heme binding"/>
    <property type="evidence" value="ECO:0007669"/>
    <property type="project" value="UniProtKB-UniRule"/>
</dbReference>
<feature type="binding site" evidence="6">
    <location>
        <position position="45"/>
    </location>
    <ligand>
        <name>Ca(2+)</name>
        <dbReference type="ChEBI" id="CHEBI:29108"/>
        <label>1</label>
    </ligand>
</feature>
<dbReference type="GO" id="GO:0034599">
    <property type="term" value="P:cellular response to oxidative stress"/>
    <property type="evidence" value="ECO:0007669"/>
    <property type="project" value="InterPro"/>
</dbReference>
<dbReference type="OrthoDB" id="2146004at2759"/>
<feature type="binding site" evidence="6">
    <location>
        <position position="41"/>
    </location>
    <ligand>
        <name>Ca(2+)</name>
        <dbReference type="ChEBI" id="CHEBI:29108"/>
        <label>1</label>
    </ligand>
</feature>
<protein>
    <recommendedName>
        <fullName evidence="9">Peroxidase</fullName>
        <ecNumber evidence="9">1.11.1.-</ecNumber>
    </recommendedName>
</protein>
<evidence type="ECO:0000256" key="4">
    <source>
        <dbReference type="ARBA" id="ARBA00023002"/>
    </source>
</evidence>
<feature type="binding site" evidence="6">
    <location>
        <position position="169"/>
    </location>
    <ligand>
        <name>Ca(2+)</name>
        <dbReference type="ChEBI" id="CHEBI:29108"/>
        <label>2</label>
    </ligand>
</feature>
<evidence type="ECO:0000256" key="7">
    <source>
        <dbReference type="PIRSR" id="PIRSR601621-3"/>
    </source>
</evidence>
<dbReference type="SUPFAM" id="SSF48113">
    <property type="entry name" value="Heme-dependent peroxidases"/>
    <property type="match status" value="1"/>
</dbReference>
<evidence type="ECO:0000313" key="11">
    <source>
        <dbReference type="EMBL" id="RKO88599.1"/>
    </source>
</evidence>
<dbReference type="EMBL" id="KZ996610">
    <property type="protein sequence ID" value="RKO88599.1"/>
    <property type="molecule type" value="Genomic_DNA"/>
</dbReference>
<dbReference type="Gene3D" id="1.10.420.10">
    <property type="entry name" value="Peroxidase, domain 2"/>
    <property type="match status" value="1"/>
</dbReference>
<keyword evidence="8" id="KW-1015">Disulfide bond</keyword>
<name>A0A4P9W7X6_9FUNG</name>
<comment type="cofactor">
    <cofactor evidence="6">
        <name>heme b</name>
        <dbReference type="ChEBI" id="CHEBI:60344"/>
    </cofactor>
    <text evidence="6">Binds 1 heme b (iron(II)-protoporphyrin IX) group per subunit.</text>
</comment>
<feature type="binding site" evidence="6">
    <location>
        <position position="43"/>
    </location>
    <ligand>
        <name>Ca(2+)</name>
        <dbReference type="ChEBI" id="CHEBI:29108"/>
        <label>1</label>
    </ligand>
</feature>
<feature type="binding site" evidence="6">
    <location>
        <position position="167"/>
    </location>
    <ligand>
        <name>Ca(2+)</name>
        <dbReference type="ChEBI" id="CHEBI:29108"/>
        <label>2</label>
    </ligand>
</feature>
<sequence>NVRNDINAVLGGPPCTDVTRQAIRLAAADALTFSTSAGNGGADGSVIRFYSETNRLENTGLLPLAQALLVIANTWSVSAADVIQLASILSVGMCIPGPSIPITVGRIDAITPNPEGRLSSPTDTTDAIIARYEDIGFTPKEMVALLGAHSSAKNRFFIPKAFGYPLDSTVDHLDNQYYIDILQPFPPPLTLRLPSDVALSQDPRTAPFFKQYALSLPLWQQDFAAAMFKMSQLGVGQ</sequence>
<proteinExistence type="inferred from homology"/>
<evidence type="ECO:0000259" key="10">
    <source>
        <dbReference type="PROSITE" id="PS50873"/>
    </source>
</evidence>
<feature type="domain" description="Plant heme peroxidase family profile" evidence="10">
    <location>
        <begin position="77"/>
        <end position="237"/>
    </location>
</feature>
<evidence type="ECO:0000256" key="1">
    <source>
        <dbReference type="ARBA" id="ARBA00006089"/>
    </source>
</evidence>
<keyword evidence="3 6" id="KW-0349">Heme</keyword>
<evidence type="ECO:0000256" key="5">
    <source>
        <dbReference type="ARBA" id="ARBA00023180"/>
    </source>
</evidence>
<dbReference type="Gene3D" id="1.10.520.10">
    <property type="match status" value="1"/>
</dbReference>
<feature type="binding site" evidence="6">
    <location>
        <position position="174"/>
    </location>
    <ligand>
        <name>Ca(2+)</name>
        <dbReference type="ChEBI" id="CHEBI:29108"/>
        <label>2</label>
    </ligand>
</feature>
<dbReference type="GO" id="GO:0000302">
    <property type="term" value="P:response to reactive oxygen species"/>
    <property type="evidence" value="ECO:0007669"/>
    <property type="project" value="TreeGrafter"/>
</dbReference>
<dbReference type="PROSITE" id="PS50873">
    <property type="entry name" value="PEROXIDASE_4"/>
    <property type="match status" value="1"/>
</dbReference>
<evidence type="ECO:0000313" key="12">
    <source>
        <dbReference type="Proteomes" id="UP000269721"/>
    </source>
</evidence>
<dbReference type="GO" id="GO:0046872">
    <property type="term" value="F:metal ion binding"/>
    <property type="evidence" value="ECO:0007669"/>
    <property type="project" value="UniProtKB-UniRule"/>
</dbReference>
<dbReference type="AlphaFoldDB" id="A0A4P9W7X6"/>
<dbReference type="Pfam" id="PF00141">
    <property type="entry name" value="peroxidase"/>
    <property type="match status" value="1"/>
</dbReference>
<organism evidence="11 12">
    <name type="scientific">Blyttiomyces helicus</name>
    <dbReference type="NCBI Taxonomy" id="388810"/>
    <lineage>
        <taxon>Eukaryota</taxon>
        <taxon>Fungi</taxon>
        <taxon>Fungi incertae sedis</taxon>
        <taxon>Chytridiomycota</taxon>
        <taxon>Chytridiomycota incertae sedis</taxon>
        <taxon>Chytridiomycetes</taxon>
        <taxon>Chytridiomycetes incertae sedis</taxon>
        <taxon>Blyttiomyces</taxon>
    </lineage>
</organism>
<dbReference type="GO" id="GO:0004601">
    <property type="term" value="F:peroxidase activity"/>
    <property type="evidence" value="ECO:0007669"/>
    <property type="project" value="UniProtKB-KW"/>
</dbReference>
<keyword evidence="12" id="KW-1185">Reference proteome</keyword>
<dbReference type="InterPro" id="IPR002016">
    <property type="entry name" value="Haem_peroxidase"/>
</dbReference>
<feature type="non-terminal residue" evidence="11">
    <location>
        <position position="237"/>
    </location>
</feature>
<keyword evidence="5" id="KW-0325">Glycoprotein</keyword>
<dbReference type="InterPro" id="IPR010255">
    <property type="entry name" value="Haem_peroxidase_sf"/>
</dbReference>
<keyword evidence="2 9" id="KW-0575">Peroxidase</keyword>
<gene>
    <name evidence="11" type="ORF">BDK51DRAFT_12527</name>
</gene>
<keyword evidence="6 9" id="KW-0479">Metal-binding</keyword>
<comment type="similarity">
    <text evidence="1 9">Belongs to the peroxidase family. Ligninase subfamily.</text>
</comment>
<feature type="disulfide bond" evidence="8">
    <location>
        <begin position="15"/>
        <end position="94"/>
    </location>
</feature>
<evidence type="ECO:0000256" key="9">
    <source>
        <dbReference type="RuleBase" id="RU363051"/>
    </source>
</evidence>
<feature type="non-terminal residue" evidence="11">
    <location>
        <position position="1"/>
    </location>
</feature>
<feature type="binding site" evidence="6">
    <location>
        <position position="29"/>
    </location>
    <ligand>
        <name>Ca(2+)</name>
        <dbReference type="ChEBI" id="CHEBI:29108"/>
        <label>1</label>
    </ligand>
</feature>
<keyword evidence="6" id="KW-0408">Iron</keyword>
<dbReference type="PANTHER" id="PTHR31356">
    <property type="entry name" value="THYLAKOID LUMENAL 29 KDA PROTEIN, CHLOROPLASTIC-RELATED"/>
    <property type="match status" value="1"/>
</dbReference>
<reference evidence="12" key="1">
    <citation type="journal article" date="2018" name="Nat. Microbiol.">
        <title>Leveraging single-cell genomics to expand the fungal tree of life.</title>
        <authorList>
            <person name="Ahrendt S.R."/>
            <person name="Quandt C.A."/>
            <person name="Ciobanu D."/>
            <person name="Clum A."/>
            <person name="Salamov A."/>
            <person name="Andreopoulos B."/>
            <person name="Cheng J.F."/>
            <person name="Woyke T."/>
            <person name="Pelin A."/>
            <person name="Henrissat B."/>
            <person name="Reynolds N.K."/>
            <person name="Benny G.L."/>
            <person name="Smith M.E."/>
            <person name="James T.Y."/>
            <person name="Grigoriev I.V."/>
        </authorList>
    </citation>
    <scope>NUCLEOTIDE SEQUENCE [LARGE SCALE GENOMIC DNA]</scope>
</reference>
<dbReference type="EC" id="1.11.1.-" evidence="9"/>
<dbReference type="InterPro" id="IPR001621">
    <property type="entry name" value="Ligninase"/>
</dbReference>
<dbReference type="PANTHER" id="PTHR31356:SF66">
    <property type="entry name" value="CATALASE-PEROXIDASE"/>
    <property type="match status" value="1"/>
</dbReference>
<dbReference type="InterPro" id="IPR044831">
    <property type="entry name" value="Ccp1-like"/>
</dbReference>
<evidence type="ECO:0000256" key="8">
    <source>
        <dbReference type="PIRSR" id="PIRSR601621-4"/>
    </source>
</evidence>
<comment type="cofactor">
    <cofactor evidence="6 9">
        <name>Ca(2+)</name>
        <dbReference type="ChEBI" id="CHEBI:29108"/>
    </cofactor>
    <text evidence="6 9">Binds 2 calcium ions per subunit.</text>
</comment>
<keyword evidence="6 9" id="KW-0106">Calcium</keyword>
<feature type="site" description="Transition state stabilizer" evidence="7">
    <location>
        <position position="24"/>
    </location>
</feature>
<feature type="binding site" evidence="6">
    <location>
        <position position="150"/>
    </location>
    <ligand>
        <name>Ca(2+)</name>
        <dbReference type="ChEBI" id="CHEBI:29108"/>
        <label>2</label>
    </ligand>
</feature>
<dbReference type="PRINTS" id="PR00462">
    <property type="entry name" value="LIGNINASE"/>
</dbReference>